<organism evidence="2">
    <name type="scientific">Camponotus floridanus</name>
    <name type="common">Florida carpenter ant</name>
    <dbReference type="NCBI Taxonomy" id="104421"/>
    <lineage>
        <taxon>Eukaryota</taxon>
        <taxon>Metazoa</taxon>
        <taxon>Ecdysozoa</taxon>
        <taxon>Arthropoda</taxon>
        <taxon>Hexapoda</taxon>
        <taxon>Insecta</taxon>
        <taxon>Pterygota</taxon>
        <taxon>Neoptera</taxon>
        <taxon>Endopterygota</taxon>
        <taxon>Hymenoptera</taxon>
        <taxon>Apocrita</taxon>
        <taxon>Aculeata</taxon>
        <taxon>Formicoidea</taxon>
        <taxon>Formicidae</taxon>
        <taxon>Formicinae</taxon>
        <taxon>Camponotus</taxon>
    </lineage>
</organism>
<proteinExistence type="predicted"/>
<protein>
    <submittedName>
        <fullName evidence="1">Uncharacterized protein</fullName>
    </submittedName>
</protein>
<evidence type="ECO:0000313" key="2">
    <source>
        <dbReference type="Proteomes" id="UP000000311"/>
    </source>
</evidence>
<dbReference type="Proteomes" id="UP000000311">
    <property type="component" value="Unassembled WGS sequence"/>
</dbReference>
<dbReference type="InParanoid" id="E2AS95"/>
<keyword evidence="2" id="KW-1185">Reference proteome</keyword>
<dbReference type="EMBL" id="GL442229">
    <property type="protein sequence ID" value="EFN63725.1"/>
    <property type="molecule type" value="Genomic_DNA"/>
</dbReference>
<dbReference type="AlphaFoldDB" id="E2AS95"/>
<accession>E2AS95</accession>
<evidence type="ECO:0000313" key="1">
    <source>
        <dbReference type="EMBL" id="EFN63725.1"/>
    </source>
</evidence>
<reference evidence="1 2" key="1">
    <citation type="journal article" date="2010" name="Science">
        <title>Genomic comparison of the ants Camponotus floridanus and Harpegnathos saltator.</title>
        <authorList>
            <person name="Bonasio R."/>
            <person name="Zhang G."/>
            <person name="Ye C."/>
            <person name="Mutti N.S."/>
            <person name="Fang X."/>
            <person name="Qin N."/>
            <person name="Donahue G."/>
            <person name="Yang P."/>
            <person name="Li Q."/>
            <person name="Li C."/>
            <person name="Zhang P."/>
            <person name="Huang Z."/>
            <person name="Berger S.L."/>
            <person name="Reinberg D."/>
            <person name="Wang J."/>
            <person name="Liebig J."/>
        </authorList>
    </citation>
    <scope>NUCLEOTIDE SEQUENCE [LARGE SCALE GENOMIC DNA]</scope>
    <source>
        <strain evidence="2">C129</strain>
    </source>
</reference>
<sequence length="78" mass="9301">MLSLRTDLPEDRIQMISQSRLLQMQKCLNKCLSPNKFIKVEKIALRGLRKIDINFYLKMQCMGNKTHYNTCYIDNLYL</sequence>
<gene>
    <name evidence="1" type="ORF">EAG_09653</name>
</gene>
<name>E2AS95_CAMFO</name>